<comment type="caution">
    <text evidence="2">The sequence shown here is derived from an EMBL/GenBank/DDBJ whole genome shotgun (WGS) entry which is preliminary data.</text>
</comment>
<protein>
    <submittedName>
        <fullName evidence="2">Uncharacterized protein</fullName>
    </submittedName>
</protein>
<organism evidence="2 3">
    <name type="scientific">Merluccius polli</name>
    <name type="common">Benguela hake</name>
    <name type="synonym">Merluccius cadenati</name>
    <dbReference type="NCBI Taxonomy" id="89951"/>
    <lineage>
        <taxon>Eukaryota</taxon>
        <taxon>Metazoa</taxon>
        <taxon>Chordata</taxon>
        <taxon>Craniata</taxon>
        <taxon>Vertebrata</taxon>
        <taxon>Euteleostomi</taxon>
        <taxon>Actinopterygii</taxon>
        <taxon>Neopterygii</taxon>
        <taxon>Teleostei</taxon>
        <taxon>Neoteleostei</taxon>
        <taxon>Acanthomorphata</taxon>
        <taxon>Zeiogadaria</taxon>
        <taxon>Gadariae</taxon>
        <taxon>Gadiformes</taxon>
        <taxon>Gadoidei</taxon>
        <taxon>Merlucciidae</taxon>
        <taxon>Merluccius</taxon>
    </lineage>
</organism>
<name>A0AA47NU52_MERPO</name>
<keyword evidence="3" id="KW-1185">Reference proteome</keyword>
<dbReference type="Proteomes" id="UP001174136">
    <property type="component" value="Unassembled WGS sequence"/>
</dbReference>
<feature type="region of interest" description="Disordered" evidence="1">
    <location>
        <begin position="1"/>
        <end position="21"/>
    </location>
</feature>
<evidence type="ECO:0000313" key="3">
    <source>
        <dbReference type="Proteomes" id="UP001174136"/>
    </source>
</evidence>
<reference evidence="2" key="1">
    <citation type="journal article" date="2023" name="Front. Mar. Sci.">
        <title>A new Merluccius polli reference genome to investigate the effects of global change in West African waters.</title>
        <authorList>
            <person name="Mateo J.L."/>
            <person name="Blanco-Fernandez C."/>
            <person name="Garcia-Vazquez E."/>
            <person name="Machado-Schiaffino G."/>
        </authorList>
    </citation>
    <scope>NUCLEOTIDE SEQUENCE</scope>
    <source>
        <strain evidence="2">C29</strain>
        <tissue evidence="2">Fin</tissue>
    </source>
</reference>
<sequence length="170" mass="18363">MADYLTKGAAGNATSTSKIVGEPADEPLNLSSECVFLTPVEAQRVNLQPASALLHPIHHKRFVGQSVGDGGGMPVMKMLIKSSSKWRPRGQVLCQWSEPDKRWRLRDVSSLFLHEDNDSGFSLSSPGVGEQAEARVLGGGVNIICCDFIGLSQFCSLIIDLNYKLTTGSD</sequence>
<evidence type="ECO:0000256" key="1">
    <source>
        <dbReference type="SAM" id="MobiDB-lite"/>
    </source>
</evidence>
<gene>
    <name evidence="2" type="ORF">N1851_027806</name>
</gene>
<accession>A0AA47NU52</accession>
<dbReference type="EMBL" id="JAOPHQ010005178">
    <property type="protein sequence ID" value="KAK0136297.1"/>
    <property type="molecule type" value="Genomic_DNA"/>
</dbReference>
<dbReference type="AlphaFoldDB" id="A0AA47NU52"/>
<proteinExistence type="predicted"/>
<evidence type="ECO:0000313" key="2">
    <source>
        <dbReference type="EMBL" id="KAK0136297.1"/>
    </source>
</evidence>